<protein>
    <submittedName>
        <fullName evidence="1">Uncharacterized protein</fullName>
    </submittedName>
</protein>
<comment type="caution">
    <text evidence="1">The sequence shown here is derived from an EMBL/GenBank/DDBJ whole genome shotgun (WGS) entry which is preliminary data.</text>
</comment>
<organism evidence="1 2">
    <name type="scientific">Edwardsiella tarda ATCC 23685</name>
    <dbReference type="NCBI Taxonomy" id="500638"/>
    <lineage>
        <taxon>Bacteria</taxon>
        <taxon>Pseudomonadati</taxon>
        <taxon>Pseudomonadota</taxon>
        <taxon>Gammaproteobacteria</taxon>
        <taxon>Enterobacterales</taxon>
        <taxon>Hafniaceae</taxon>
        <taxon>Edwardsiella</taxon>
    </lineage>
</organism>
<reference evidence="1 2" key="1">
    <citation type="submission" date="2010-02" db="EMBL/GenBank/DDBJ databases">
        <authorList>
            <person name="Weinstock G."/>
            <person name="Sodergren E."/>
            <person name="Clifton S."/>
            <person name="Fulton L."/>
            <person name="Fulton B."/>
            <person name="Courtney L."/>
            <person name="Fronick C."/>
            <person name="Harrison M."/>
            <person name="Strong C."/>
            <person name="Farmer C."/>
            <person name="Delahaunty K."/>
            <person name="Markovic C."/>
            <person name="Hall O."/>
            <person name="Minx P."/>
            <person name="Tomlinson C."/>
            <person name="Mitreva M."/>
            <person name="Nelson J."/>
            <person name="Hou S."/>
            <person name="Wollam A."/>
            <person name="Pepin K.H."/>
            <person name="Johnson M."/>
            <person name="Bhonagiri V."/>
            <person name="Zhang X."/>
            <person name="Suruliraj S."/>
            <person name="Warren W."/>
            <person name="Chinwalla A."/>
            <person name="Mardis E.R."/>
            <person name="Wilson R.K."/>
        </authorList>
    </citation>
    <scope>NUCLEOTIDE SEQUENCE [LARGE SCALE GENOMIC DNA]</scope>
    <source>
        <strain evidence="1 2">ATCC 23685</strain>
    </source>
</reference>
<dbReference type="Proteomes" id="UP000003692">
    <property type="component" value="Unassembled WGS sequence"/>
</dbReference>
<dbReference type="AlphaFoldDB" id="D4F5T1"/>
<evidence type="ECO:0000313" key="2">
    <source>
        <dbReference type="Proteomes" id="UP000003692"/>
    </source>
</evidence>
<accession>D4F5T1</accession>
<feature type="non-terminal residue" evidence="1">
    <location>
        <position position="60"/>
    </location>
</feature>
<gene>
    <name evidence="1" type="ORF">EDWATA_02110</name>
</gene>
<proteinExistence type="predicted"/>
<name>D4F5T1_EDWTA</name>
<dbReference type="HOGENOM" id="CLU_2966141_0_0_6"/>
<evidence type="ECO:0000313" key="1">
    <source>
        <dbReference type="EMBL" id="EFE22878.1"/>
    </source>
</evidence>
<dbReference type="EMBL" id="ADGK01000163">
    <property type="protein sequence ID" value="EFE22878.1"/>
    <property type="molecule type" value="Genomic_DNA"/>
</dbReference>
<sequence>MIQVNTAKARLVAREMVRVRRAASEMGRRRGLRRIGHLKHVAYTAHRLDQLRLEVEIDFG</sequence>